<dbReference type="Proteomes" id="UP001292182">
    <property type="component" value="Unassembled WGS sequence"/>
</dbReference>
<dbReference type="InterPro" id="IPR029058">
    <property type="entry name" value="AB_hydrolase_fold"/>
</dbReference>
<dbReference type="Pfam" id="PF07859">
    <property type="entry name" value="Abhydrolase_3"/>
    <property type="match status" value="1"/>
</dbReference>
<reference evidence="3" key="1">
    <citation type="submission" date="2023-07" db="EMBL/GenBank/DDBJ databases">
        <title>Whole genome sequence analysis of rice epiphytic Sphingomonas sanguinis OsEp_Plm_15B2.</title>
        <authorList>
            <person name="Sahu K.P."/>
            <person name="Asharani P."/>
            <person name="Reddy B."/>
            <person name="Kumar A."/>
        </authorList>
    </citation>
    <scope>NUCLEOTIDE SEQUENCE [LARGE SCALE GENOMIC DNA]</scope>
    <source>
        <strain evidence="3">OsEp_Plm_15B2</strain>
    </source>
</reference>
<dbReference type="SUPFAM" id="SSF53474">
    <property type="entry name" value="alpha/beta-Hydrolases"/>
    <property type="match status" value="1"/>
</dbReference>
<dbReference type="Gene3D" id="3.40.50.1820">
    <property type="entry name" value="alpha/beta hydrolase"/>
    <property type="match status" value="1"/>
</dbReference>
<comment type="caution">
    <text evidence="2">The sequence shown here is derived from an EMBL/GenBank/DDBJ whole genome shotgun (WGS) entry which is preliminary data.</text>
</comment>
<feature type="domain" description="Alpha/beta hydrolase fold-3" evidence="1">
    <location>
        <begin position="115"/>
        <end position="240"/>
    </location>
</feature>
<keyword evidence="3" id="KW-1185">Reference proteome</keyword>
<gene>
    <name evidence="2" type="ORF">N4G62_04465</name>
</gene>
<dbReference type="RefSeq" id="WP_322538705.1">
    <property type="nucleotide sequence ID" value="NZ_JAOBTW010000004.1"/>
</dbReference>
<dbReference type="InterPro" id="IPR013094">
    <property type="entry name" value="AB_hydrolase_3"/>
</dbReference>
<protein>
    <submittedName>
        <fullName evidence="2">Alpha/beta hydrolase</fullName>
    </submittedName>
</protein>
<dbReference type="EMBL" id="JAOBTW010000004">
    <property type="protein sequence ID" value="MDZ7281281.1"/>
    <property type="molecule type" value="Genomic_DNA"/>
</dbReference>
<evidence type="ECO:0000313" key="3">
    <source>
        <dbReference type="Proteomes" id="UP001292182"/>
    </source>
</evidence>
<organism evidence="2 3">
    <name type="scientific">Sphingomonas sanguinis</name>
    <dbReference type="NCBI Taxonomy" id="33051"/>
    <lineage>
        <taxon>Bacteria</taxon>
        <taxon>Pseudomonadati</taxon>
        <taxon>Pseudomonadota</taxon>
        <taxon>Alphaproteobacteria</taxon>
        <taxon>Sphingomonadales</taxon>
        <taxon>Sphingomonadaceae</taxon>
        <taxon>Sphingomonas</taxon>
    </lineage>
</organism>
<evidence type="ECO:0000259" key="1">
    <source>
        <dbReference type="Pfam" id="PF07859"/>
    </source>
</evidence>
<name>A0ABU5LMX8_9SPHN</name>
<sequence length="277" mass="29332">MPHDTNPAMPPRAVRLSTVAEHPVLDPVVQSFLDRWQGRASRQDASASSLVTLHPAGHDRPLPLFLYLEVSSDRDEDRLPALRALAEDAGVAILRYRIAEADLSGAVALVAAMPLADHGPIAIGGDGLGAAVALALVMARPAGWSIRLLVLATPVVGRPSDVPGTEWLNAERAAHLAAKAATVVDPATLTVEPFGFPRTLLLTAEADPFAEPAEALGRRLMAQGVDLSAARVIGMIHDFTWLPPLRDAAGAIDAMRVIAAALRDHLHTPTSEELFPC</sequence>
<proteinExistence type="predicted"/>
<dbReference type="GO" id="GO:0016787">
    <property type="term" value="F:hydrolase activity"/>
    <property type="evidence" value="ECO:0007669"/>
    <property type="project" value="UniProtKB-KW"/>
</dbReference>
<keyword evidence="2" id="KW-0378">Hydrolase</keyword>
<evidence type="ECO:0000313" key="2">
    <source>
        <dbReference type="EMBL" id="MDZ7281281.1"/>
    </source>
</evidence>
<accession>A0ABU5LMX8</accession>